<evidence type="ECO:0000256" key="1">
    <source>
        <dbReference type="SAM" id="SignalP"/>
    </source>
</evidence>
<dbReference type="SUPFAM" id="SSF52833">
    <property type="entry name" value="Thioredoxin-like"/>
    <property type="match status" value="1"/>
</dbReference>
<dbReference type="PROSITE" id="PS51352">
    <property type="entry name" value="THIOREDOXIN_2"/>
    <property type="match status" value="1"/>
</dbReference>
<dbReference type="InterPro" id="IPR036249">
    <property type="entry name" value="Thioredoxin-like_sf"/>
</dbReference>
<keyword evidence="4" id="KW-1185">Reference proteome</keyword>
<evidence type="ECO:0000313" key="4">
    <source>
        <dbReference type="Proteomes" id="UP000315440"/>
    </source>
</evidence>
<dbReference type="EMBL" id="SJPQ01000002">
    <property type="protein sequence ID" value="TWT88266.1"/>
    <property type="molecule type" value="Genomic_DNA"/>
</dbReference>
<name>A0A5C5ZME0_9BACT</name>
<evidence type="ECO:0000313" key="3">
    <source>
        <dbReference type="EMBL" id="TWT88266.1"/>
    </source>
</evidence>
<dbReference type="InterPro" id="IPR013766">
    <property type="entry name" value="Thioredoxin_domain"/>
</dbReference>
<dbReference type="RefSeq" id="WP_146399180.1">
    <property type="nucleotide sequence ID" value="NZ_SJPQ01000002.1"/>
</dbReference>
<dbReference type="AlphaFoldDB" id="A0A5C5ZME0"/>
<proteinExistence type="predicted"/>
<feature type="chain" id="PRO_5022763307" description="Thioredoxin domain-containing protein" evidence="1">
    <location>
        <begin position="20"/>
        <end position="180"/>
    </location>
</feature>
<accession>A0A5C5ZME0</accession>
<sequence length="180" mass="18681" precursor="true">MTRLLLAAGLMAIALPGVAPNSAAAETPAVVLSEEHAAMAKVGVGDAMPPLSLATPGASGQMALADLYGEKATVVAVYSDDWWMSDTLLADLPGDVAEPFGQRGVNVAAVARGVAARPTKGFTTLVDSQGVTGDKLGEGRGPRVYVLDRTGKIVWFDIEYSPATRRELRQTLETLTADAG</sequence>
<gene>
    <name evidence="3" type="ORF">Mal64_17450</name>
</gene>
<feature type="signal peptide" evidence="1">
    <location>
        <begin position="1"/>
        <end position="19"/>
    </location>
</feature>
<evidence type="ECO:0000259" key="2">
    <source>
        <dbReference type="PROSITE" id="PS51352"/>
    </source>
</evidence>
<feature type="domain" description="Thioredoxin" evidence="2">
    <location>
        <begin position="42"/>
        <end position="177"/>
    </location>
</feature>
<reference evidence="3 4" key="1">
    <citation type="submission" date="2019-02" db="EMBL/GenBank/DDBJ databases">
        <title>Deep-cultivation of Planctomycetes and their phenomic and genomic characterization uncovers novel biology.</title>
        <authorList>
            <person name="Wiegand S."/>
            <person name="Jogler M."/>
            <person name="Boedeker C."/>
            <person name="Pinto D."/>
            <person name="Vollmers J."/>
            <person name="Rivas-Marin E."/>
            <person name="Kohn T."/>
            <person name="Peeters S.H."/>
            <person name="Heuer A."/>
            <person name="Rast P."/>
            <person name="Oberbeckmann S."/>
            <person name="Bunk B."/>
            <person name="Jeske O."/>
            <person name="Meyerdierks A."/>
            <person name="Storesund J.E."/>
            <person name="Kallscheuer N."/>
            <person name="Luecker S."/>
            <person name="Lage O.M."/>
            <person name="Pohl T."/>
            <person name="Merkel B.J."/>
            <person name="Hornburger P."/>
            <person name="Mueller R.-W."/>
            <person name="Bruemmer F."/>
            <person name="Labrenz M."/>
            <person name="Spormann A.M."/>
            <person name="Op Den Camp H."/>
            <person name="Overmann J."/>
            <person name="Amann R."/>
            <person name="Jetten M.S.M."/>
            <person name="Mascher T."/>
            <person name="Medema M.H."/>
            <person name="Devos D.P."/>
            <person name="Kaster A.-K."/>
            <person name="Ovreas L."/>
            <person name="Rohde M."/>
            <person name="Galperin M.Y."/>
            <person name="Jogler C."/>
        </authorList>
    </citation>
    <scope>NUCLEOTIDE SEQUENCE [LARGE SCALE GENOMIC DNA]</scope>
    <source>
        <strain evidence="3 4">Mal64</strain>
    </source>
</reference>
<protein>
    <recommendedName>
        <fullName evidence="2">Thioredoxin domain-containing protein</fullName>
    </recommendedName>
</protein>
<keyword evidence="1" id="KW-0732">Signal</keyword>
<dbReference type="OrthoDB" id="288215at2"/>
<comment type="caution">
    <text evidence="3">The sequence shown here is derived from an EMBL/GenBank/DDBJ whole genome shotgun (WGS) entry which is preliminary data.</text>
</comment>
<dbReference type="Gene3D" id="3.40.30.10">
    <property type="entry name" value="Glutaredoxin"/>
    <property type="match status" value="1"/>
</dbReference>
<dbReference type="Proteomes" id="UP000315440">
    <property type="component" value="Unassembled WGS sequence"/>
</dbReference>
<organism evidence="3 4">
    <name type="scientific">Pseudobythopirellula maris</name>
    <dbReference type="NCBI Taxonomy" id="2527991"/>
    <lineage>
        <taxon>Bacteria</taxon>
        <taxon>Pseudomonadati</taxon>
        <taxon>Planctomycetota</taxon>
        <taxon>Planctomycetia</taxon>
        <taxon>Pirellulales</taxon>
        <taxon>Lacipirellulaceae</taxon>
        <taxon>Pseudobythopirellula</taxon>
    </lineage>
</organism>